<evidence type="ECO:0000256" key="9">
    <source>
        <dbReference type="ARBA" id="ARBA00039380"/>
    </source>
</evidence>
<feature type="transmembrane region" description="Helical" evidence="11">
    <location>
        <begin position="436"/>
        <end position="454"/>
    </location>
</feature>
<feature type="transmembrane region" description="Helical" evidence="11">
    <location>
        <begin position="474"/>
        <end position="492"/>
    </location>
</feature>
<evidence type="ECO:0000256" key="3">
    <source>
        <dbReference type="ARBA" id="ARBA00022448"/>
    </source>
</evidence>
<dbReference type="PANTHER" id="PTHR36106">
    <property type="entry name" value="ANAEROBIC C4-DICARBOXYLATE TRANSPORTER DCUB"/>
    <property type="match status" value="1"/>
</dbReference>
<evidence type="ECO:0000256" key="10">
    <source>
        <dbReference type="SAM" id="Coils"/>
    </source>
</evidence>
<evidence type="ECO:0000256" key="7">
    <source>
        <dbReference type="ARBA" id="ARBA00022989"/>
    </source>
</evidence>
<dbReference type="STRING" id="1677920.LS71_01900"/>
<keyword evidence="7 11" id="KW-1133">Transmembrane helix</keyword>
<keyword evidence="5" id="KW-0997">Cell inner membrane</keyword>
<gene>
    <name evidence="12" type="ORF">LS71_003980</name>
</gene>
<comment type="caution">
    <text evidence="12">The sequence shown here is derived from an EMBL/GenBank/DDBJ whole genome shotgun (WGS) entry which is preliminary data.</text>
</comment>
<evidence type="ECO:0000256" key="1">
    <source>
        <dbReference type="ARBA" id="ARBA00004429"/>
    </source>
</evidence>
<feature type="transmembrane region" description="Helical" evidence="11">
    <location>
        <begin position="52"/>
        <end position="74"/>
    </location>
</feature>
<keyword evidence="6 11" id="KW-0812">Transmembrane</keyword>
<feature type="transmembrane region" description="Helical" evidence="11">
    <location>
        <begin position="28"/>
        <end position="45"/>
    </location>
</feature>
<evidence type="ECO:0000313" key="12">
    <source>
        <dbReference type="EMBL" id="TLD96772.1"/>
    </source>
</evidence>
<organism evidence="12 13">
    <name type="scientific">Helicobacter jaachi</name>
    <dbReference type="NCBI Taxonomy" id="1677920"/>
    <lineage>
        <taxon>Bacteria</taxon>
        <taxon>Pseudomonadati</taxon>
        <taxon>Campylobacterota</taxon>
        <taxon>Epsilonproteobacteria</taxon>
        <taxon>Campylobacterales</taxon>
        <taxon>Helicobacteraceae</taxon>
        <taxon>Helicobacter</taxon>
    </lineage>
</organism>
<comment type="subcellular location">
    <subcellularLocation>
        <location evidence="1">Cell inner membrane</location>
        <topology evidence="1">Multi-pass membrane protein</topology>
    </subcellularLocation>
</comment>
<dbReference type="NCBIfam" id="NF006927">
    <property type="entry name" value="PRK09412.1"/>
    <property type="match status" value="1"/>
</dbReference>
<feature type="transmembrane region" description="Helical" evidence="11">
    <location>
        <begin position="94"/>
        <end position="121"/>
    </location>
</feature>
<evidence type="ECO:0000256" key="2">
    <source>
        <dbReference type="ARBA" id="ARBA00006413"/>
    </source>
</evidence>
<keyword evidence="3" id="KW-0813">Transport</keyword>
<dbReference type="InterPro" id="IPR004668">
    <property type="entry name" value="Anaer_Dcu_memb_transpt"/>
</dbReference>
<evidence type="ECO:0000256" key="6">
    <source>
        <dbReference type="ARBA" id="ARBA00022692"/>
    </source>
</evidence>
<dbReference type="GO" id="GO:0005886">
    <property type="term" value="C:plasma membrane"/>
    <property type="evidence" value="ECO:0007669"/>
    <property type="project" value="UniProtKB-SubCell"/>
</dbReference>
<dbReference type="NCBIfam" id="TIGR00770">
    <property type="entry name" value="Dcu"/>
    <property type="match status" value="1"/>
</dbReference>
<keyword evidence="4" id="KW-1003">Cell membrane</keyword>
<dbReference type="Proteomes" id="UP000029733">
    <property type="component" value="Unassembled WGS sequence"/>
</dbReference>
<keyword evidence="8 11" id="KW-0472">Membrane</keyword>
<reference evidence="12 13" key="1">
    <citation type="journal article" date="2014" name="Genome Announc.">
        <title>Draft genome sequences of eight enterohepatic helicobacter species isolated from both laboratory and wild rodents.</title>
        <authorList>
            <person name="Sheh A."/>
            <person name="Shen Z."/>
            <person name="Fox J.G."/>
        </authorList>
    </citation>
    <scope>NUCLEOTIDE SEQUENCE [LARGE SCALE GENOMIC DNA]</scope>
    <source>
        <strain evidence="12 13">MIT 09-6949</strain>
    </source>
</reference>
<evidence type="ECO:0000256" key="5">
    <source>
        <dbReference type="ARBA" id="ARBA00022519"/>
    </source>
</evidence>
<keyword evidence="13" id="KW-1185">Reference proteome</keyword>
<feature type="transmembrane region" description="Helical" evidence="11">
    <location>
        <begin position="231"/>
        <end position="250"/>
    </location>
</feature>
<evidence type="ECO:0000256" key="11">
    <source>
        <dbReference type="SAM" id="Phobius"/>
    </source>
</evidence>
<feature type="transmembrane region" description="Helical" evidence="11">
    <location>
        <begin position="564"/>
        <end position="586"/>
    </location>
</feature>
<dbReference type="RefSeq" id="WP_034352889.1">
    <property type="nucleotide sequence ID" value="NZ_JRPR02000002.1"/>
</dbReference>
<dbReference type="GO" id="GO:0015556">
    <property type="term" value="F:C4-dicarboxylate transmembrane transporter activity"/>
    <property type="evidence" value="ECO:0007669"/>
    <property type="project" value="InterPro"/>
</dbReference>
<evidence type="ECO:0000313" key="13">
    <source>
        <dbReference type="Proteomes" id="UP000029733"/>
    </source>
</evidence>
<name>A0A4V6I2M9_9HELI</name>
<protein>
    <recommendedName>
        <fullName evidence="9">C4-dicarboxylate transporter DcuA</fullName>
    </recommendedName>
</protein>
<dbReference type="Pfam" id="PF03605">
    <property type="entry name" value="DcuA_DcuB"/>
    <property type="match status" value="2"/>
</dbReference>
<evidence type="ECO:0000256" key="4">
    <source>
        <dbReference type="ARBA" id="ARBA00022475"/>
    </source>
</evidence>
<sequence length="587" mass="62645">MDSILLILQVAVLLGAIFLGIRLGGMAIGYAGGFGVVILCLGLGMKPGDIPWDVILIIMSVIAAIAAMQLAGGLDYMVQVAEKILRKNPKYINYLAPSVTYFLTFLAGTGHTAFSMIPVIVEVAKEQNIKPSAPLSIAVVASQIAITASPVSAAVVYMSGVLEPFGWSYPTLLLVWLITTFSACMLTAFVVSKFFPLDLSKDIIYQERLKAGLVKPSSGAQHMELRKGAKLSVGIFLGGVLCVVIYATSISDVVRAPLLRLINSHIPLDMEQELFNIKSQAIGMLKSASSDVNQATQKLDAEFSKMQALFIESKGAFRDKNGAFDETKISAYVDSLNILQHNIVHAKELGVDDKLKEVKAFLESKLSELNARAQDSIKEDINEEGFSVKVAKMIKSYIDPVRLSRDGAIMSFMLLIATCIVIFCKVDSGALPNASTFKSGMTACVCVLGVAWLGNTFVGGYKEEIGALASKLVGDYPALLSVALFLASMLLYSQAATAKAIMPVVIGALGISAANPESSYILVASFAAVSALFVLPTYPTLLGAVQMDDTGSTRIGKYVFNHSFILPGTIAIIFSVALGFIVAPLFA</sequence>
<keyword evidence="10" id="KW-0175">Coiled coil</keyword>
<dbReference type="OrthoDB" id="9770910at2"/>
<proteinExistence type="inferred from homology"/>
<comment type="similarity">
    <text evidence="2">Belongs to the DcuA/DcuB transporter (TC 2.A.13.1) family.</text>
</comment>
<dbReference type="AlphaFoldDB" id="A0A4V6I2M9"/>
<feature type="transmembrane region" description="Helical" evidence="11">
    <location>
        <begin position="407"/>
        <end position="424"/>
    </location>
</feature>
<feature type="transmembrane region" description="Helical" evidence="11">
    <location>
        <begin position="169"/>
        <end position="191"/>
    </location>
</feature>
<accession>A0A4V6I2M9</accession>
<feature type="transmembrane region" description="Helical" evidence="11">
    <location>
        <begin position="520"/>
        <end position="543"/>
    </location>
</feature>
<feature type="coiled-coil region" evidence="10">
    <location>
        <begin position="352"/>
        <end position="379"/>
    </location>
</feature>
<dbReference type="PANTHER" id="PTHR36106:SF2">
    <property type="entry name" value="C4-DICARBOXYLATE TRANSPORTER DCUA"/>
    <property type="match status" value="1"/>
</dbReference>
<feature type="transmembrane region" description="Helical" evidence="11">
    <location>
        <begin position="133"/>
        <end position="157"/>
    </location>
</feature>
<evidence type="ECO:0000256" key="8">
    <source>
        <dbReference type="ARBA" id="ARBA00023136"/>
    </source>
</evidence>
<dbReference type="EMBL" id="JRPR02000002">
    <property type="protein sequence ID" value="TLD96772.1"/>
    <property type="molecule type" value="Genomic_DNA"/>
</dbReference>